<evidence type="ECO:0000313" key="5">
    <source>
        <dbReference type="Proteomes" id="UP000321058"/>
    </source>
</evidence>
<evidence type="ECO:0000256" key="2">
    <source>
        <dbReference type="ARBA" id="ARBA00012438"/>
    </source>
</evidence>
<evidence type="ECO:0000256" key="1">
    <source>
        <dbReference type="ARBA" id="ARBA00000085"/>
    </source>
</evidence>
<dbReference type="AlphaFoldDB" id="A0A512NT46"/>
<dbReference type="PANTHER" id="PTHR43065:SF42">
    <property type="entry name" value="TWO-COMPONENT SENSOR PPRA"/>
    <property type="match status" value="1"/>
</dbReference>
<dbReference type="CDD" id="cd00082">
    <property type="entry name" value="HisKA"/>
    <property type="match status" value="1"/>
</dbReference>
<dbReference type="EC" id="2.7.13.3" evidence="2"/>
<dbReference type="InterPro" id="IPR036097">
    <property type="entry name" value="HisK_dim/P_sf"/>
</dbReference>
<dbReference type="RefSeq" id="WP_218037670.1">
    <property type="nucleotide sequence ID" value="NZ_BKAJ01000296.1"/>
</dbReference>
<organism evidence="4 5">
    <name type="scientific">Reyranella soli</name>
    <dbReference type="NCBI Taxonomy" id="1230389"/>
    <lineage>
        <taxon>Bacteria</taxon>
        <taxon>Pseudomonadati</taxon>
        <taxon>Pseudomonadota</taxon>
        <taxon>Alphaproteobacteria</taxon>
        <taxon>Hyphomicrobiales</taxon>
        <taxon>Reyranellaceae</taxon>
        <taxon>Reyranella</taxon>
    </lineage>
</organism>
<evidence type="ECO:0000259" key="3">
    <source>
        <dbReference type="Pfam" id="PF00512"/>
    </source>
</evidence>
<sequence>MDRTSEFLRFTLIAASLGVLVLAGLAALGARQVVAELRAARDLTLAEMSLRQAAEGQLRQAQKMEAVGQLTGGIAHDFNNILAIILGALDLAKRRLAPGQDQAVQFINSSMDAAQRAARPPSCWPTRASRR</sequence>
<proteinExistence type="predicted"/>
<dbReference type="PANTHER" id="PTHR43065">
    <property type="entry name" value="SENSOR HISTIDINE KINASE"/>
    <property type="match status" value="1"/>
</dbReference>
<dbReference type="Proteomes" id="UP000321058">
    <property type="component" value="Unassembled WGS sequence"/>
</dbReference>
<dbReference type="Gene3D" id="1.10.287.130">
    <property type="match status" value="1"/>
</dbReference>
<keyword evidence="5" id="KW-1185">Reference proteome</keyword>
<gene>
    <name evidence="4" type="ORF">RSO01_92180</name>
</gene>
<accession>A0A512NT46</accession>
<protein>
    <recommendedName>
        <fullName evidence="2">histidine kinase</fullName>
        <ecNumber evidence="2">2.7.13.3</ecNumber>
    </recommendedName>
</protein>
<dbReference type="InterPro" id="IPR003661">
    <property type="entry name" value="HisK_dim/P_dom"/>
</dbReference>
<comment type="caution">
    <text evidence="4">The sequence shown here is derived from an EMBL/GenBank/DDBJ whole genome shotgun (WGS) entry which is preliminary data.</text>
</comment>
<dbReference type="Pfam" id="PF00512">
    <property type="entry name" value="HisKA"/>
    <property type="match status" value="1"/>
</dbReference>
<name>A0A512NT46_9HYPH</name>
<evidence type="ECO:0000313" key="4">
    <source>
        <dbReference type="EMBL" id="GEP62052.1"/>
    </source>
</evidence>
<dbReference type="SUPFAM" id="SSF47384">
    <property type="entry name" value="Homodimeric domain of signal transducing histidine kinase"/>
    <property type="match status" value="1"/>
</dbReference>
<dbReference type="EMBL" id="BKAJ01000296">
    <property type="protein sequence ID" value="GEP62052.1"/>
    <property type="molecule type" value="Genomic_DNA"/>
</dbReference>
<feature type="domain" description="Signal transduction histidine kinase dimerisation/phosphoacceptor" evidence="3">
    <location>
        <begin position="67"/>
        <end position="115"/>
    </location>
</feature>
<comment type="catalytic activity">
    <reaction evidence="1">
        <text>ATP + protein L-histidine = ADP + protein N-phospho-L-histidine.</text>
        <dbReference type="EC" id="2.7.13.3"/>
    </reaction>
</comment>
<dbReference type="GO" id="GO:0000155">
    <property type="term" value="F:phosphorelay sensor kinase activity"/>
    <property type="evidence" value="ECO:0007669"/>
    <property type="project" value="InterPro"/>
</dbReference>
<reference evidence="4 5" key="1">
    <citation type="submission" date="2019-07" db="EMBL/GenBank/DDBJ databases">
        <title>Whole genome shotgun sequence of Reyranella soli NBRC 108950.</title>
        <authorList>
            <person name="Hosoyama A."/>
            <person name="Uohara A."/>
            <person name="Ohji S."/>
            <person name="Ichikawa N."/>
        </authorList>
    </citation>
    <scope>NUCLEOTIDE SEQUENCE [LARGE SCALE GENOMIC DNA]</scope>
    <source>
        <strain evidence="4 5">NBRC 108950</strain>
    </source>
</reference>